<feature type="region of interest" description="Disordered" evidence="1">
    <location>
        <begin position="466"/>
        <end position="500"/>
    </location>
</feature>
<dbReference type="EMBL" id="JAPWDV010000004">
    <property type="protein sequence ID" value="KAJ6215802.1"/>
    <property type="molecule type" value="Genomic_DNA"/>
</dbReference>
<evidence type="ECO:0000313" key="2">
    <source>
        <dbReference type="EMBL" id="KAJ6215802.1"/>
    </source>
</evidence>
<protein>
    <submittedName>
        <fullName evidence="2">Uncharacterized protein</fullName>
    </submittedName>
</protein>
<feature type="region of interest" description="Disordered" evidence="1">
    <location>
        <begin position="44"/>
        <end position="76"/>
    </location>
</feature>
<evidence type="ECO:0000313" key="3">
    <source>
        <dbReference type="Proteomes" id="UP001142055"/>
    </source>
</evidence>
<dbReference type="AlphaFoldDB" id="A0A9Q0M0Q8"/>
<feature type="compositionally biased region" description="Polar residues" evidence="1">
    <location>
        <begin position="257"/>
        <end position="272"/>
    </location>
</feature>
<feature type="compositionally biased region" description="Low complexity" evidence="1">
    <location>
        <begin position="59"/>
        <end position="76"/>
    </location>
</feature>
<feature type="compositionally biased region" description="Polar residues" evidence="1">
    <location>
        <begin position="47"/>
        <end position="58"/>
    </location>
</feature>
<feature type="compositionally biased region" description="Low complexity" evidence="1">
    <location>
        <begin position="477"/>
        <end position="488"/>
    </location>
</feature>
<comment type="caution">
    <text evidence="2">The sequence shown here is derived from an EMBL/GenBank/DDBJ whole genome shotgun (WGS) entry which is preliminary data.</text>
</comment>
<evidence type="ECO:0000256" key="1">
    <source>
        <dbReference type="SAM" id="MobiDB-lite"/>
    </source>
</evidence>
<name>A0A9Q0M0Q8_BLOTA</name>
<feature type="region of interest" description="Disordered" evidence="1">
    <location>
        <begin position="254"/>
        <end position="278"/>
    </location>
</feature>
<dbReference type="Proteomes" id="UP001142055">
    <property type="component" value="Chromosome 4"/>
</dbReference>
<keyword evidence="3" id="KW-1185">Reference proteome</keyword>
<gene>
    <name evidence="2" type="ORF">RDWZM_010302</name>
</gene>
<feature type="compositionally biased region" description="Polar residues" evidence="1">
    <location>
        <begin position="466"/>
        <end position="476"/>
    </location>
</feature>
<feature type="region of interest" description="Disordered" evidence="1">
    <location>
        <begin position="143"/>
        <end position="181"/>
    </location>
</feature>
<reference evidence="2" key="1">
    <citation type="submission" date="2022-12" db="EMBL/GenBank/DDBJ databases">
        <title>Genome assemblies of Blomia tropicalis.</title>
        <authorList>
            <person name="Cui Y."/>
        </authorList>
    </citation>
    <scope>NUCLEOTIDE SEQUENCE</scope>
    <source>
        <tissue evidence="2">Adult mites</tissue>
    </source>
</reference>
<feature type="region of interest" description="Disordered" evidence="1">
    <location>
        <begin position="403"/>
        <end position="428"/>
    </location>
</feature>
<organism evidence="2 3">
    <name type="scientific">Blomia tropicalis</name>
    <name type="common">Mite</name>
    <dbReference type="NCBI Taxonomy" id="40697"/>
    <lineage>
        <taxon>Eukaryota</taxon>
        <taxon>Metazoa</taxon>
        <taxon>Ecdysozoa</taxon>
        <taxon>Arthropoda</taxon>
        <taxon>Chelicerata</taxon>
        <taxon>Arachnida</taxon>
        <taxon>Acari</taxon>
        <taxon>Acariformes</taxon>
        <taxon>Sarcoptiformes</taxon>
        <taxon>Astigmata</taxon>
        <taxon>Glycyphagoidea</taxon>
        <taxon>Echimyopodidae</taxon>
        <taxon>Blomia</taxon>
    </lineage>
</organism>
<accession>A0A9Q0M0Q8</accession>
<sequence>MEHLSNHQNQYQSQIQTAESSNALQYDNHRHRVDSFGDYMDKYNRYQMDNGNRSNRPLKTTSTTSTTSIGTNNNKKPITKHKKLQIVYIKVPLLNLLDNRGKLASVGTDVSTILDDHDEYESGETIGSGGGEVGAIATIDDEPIAASSTESSSVLRLAKSTTTTTTPSPPSPPPSSTTTISPKIVKQSNWSYPSNNNNNQTIRINQQPLGSSSNHLPTIVDLQKSNSISSSPPRQHIYQPEIHGSFSSIMFDHQESSQHNQYQLKDQQATESTPKKGGMGLGILPIVIQIDSKALKANQQQKQQQQQQESYNQLNQLHLHQQQIANSNNNNNNRPSMLNHAFQLLPNQFNTIETVAAWTPTAMFTENGNNKNGNDKYRSKPFNEFMYQSPSSNSIVSIQSNNNRLINNNNNNNNNVPSSSSSSSISSSLNNQYNGKYHNIPSSLNLNHGIDFDDIYYRYLSNHNVHHQSQPTNEVKQPQQQQQQQQNQLNRRPMKGKCAPSINPFRCPKSIFSRHLARHQYRRRKNRLSSLISNASSSSSSMLTNAIAGSGLLFGPPVMYGSQQHKDLLALASEPVFAVAGPPITMEQFMKQHVNNQLPVF</sequence>
<proteinExistence type="predicted"/>